<dbReference type="OrthoDB" id="9854131at2"/>
<dbReference type="EMBL" id="JACIGE010000001">
    <property type="protein sequence ID" value="MBB4245837.1"/>
    <property type="molecule type" value="Genomic_DNA"/>
</dbReference>
<accession>A0A840FUS0</accession>
<gene>
    <name evidence="2" type="ORF">GGD90_000186</name>
</gene>
<evidence type="ECO:0000313" key="3">
    <source>
        <dbReference type="Proteomes" id="UP000587070"/>
    </source>
</evidence>
<reference evidence="2 3" key="1">
    <citation type="submission" date="2020-08" db="EMBL/GenBank/DDBJ databases">
        <title>Genome sequencing of Purple Non-Sulfur Bacteria from various extreme environments.</title>
        <authorList>
            <person name="Mayer M."/>
        </authorList>
    </citation>
    <scope>NUCLEOTIDE SEQUENCE [LARGE SCALE GENOMIC DNA]</scope>
    <source>
        <strain evidence="2 3">2761</strain>
    </source>
</reference>
<proteinExistence type="predicted"/>
<dbReference type="Proteomes" id="UP000587070">
    <property type="component" value="Unassembled WGS sequence"/>
</dbReference>
<feature type="transmembrane region" description="Helical" evidence="1">
    <location>
        <begin position="191"/>
        <end position="215"/>
    </location>
</feature>
<dbReference type="RefSeq" id="WP_153117016.1">
    <property type="nucleotide sequence ID" value="NZ_JACIGE010000001.1"/>
</dbReference>
<sequence>MSEANEDRQREDAAMLSTAVITGLSSGRAGVRARIETHPGEALGKAIDGNPLLQLAVIRSTRVSAGAWLTQPWNARRVVQLQSALRASDAPVDVRPGELAKAFRAATLVRYGVAVNHRRYRILRGLVVDGALNDSRLAQLLRYPTIWWGTGVQLTPEDGVVVRSLKRLWRLGRPAEGELVIARFSPFTRGVLNLASVAALALLAYVFFAVILTLIRSGPTHEAAVFSYFGAQVALLAAGLLWLGPCADRAARELSRYLRSAGQSAA</sequence>
<keyword evidence="3" id="KW-1185">Reference proteome</keyword>
<comment type="caution">
    <text evidence="2">The sequence shown here is derived from an EMBL/GenBank/DDBJ whole genome shotgun (WGS) entry which is preliminary data.</text>
</comment>
<evidence type="ECO:0000256" key="1">
    <source>
        <dbReference type="SAM" id="Phobius"/>
    </source>
</evidence>
<name>A0A840FUS0_RHOTE</name>
<keyword evidence="1" id="KW-0812">Transmembrane</keyword>
<organism evidence="2 3">
    <name type="scientific">Rhodocyclus tenuis</name>
    <name type="common">Rhodospirillum tenue</name>
    <dbReference type="NCBI Taxonomy" id="1066"/>
    <lineage>
        <taxon>Bacteria</taxon>
        <taxon>Pseudomonadati</taxon>
        <taxon>Pseudomonadota</taxon>
        <taxon>Betaproteobacteria</taxon>
        <taxon>Rhodocyclales</taxon>
        <taxon>Rhodocyclaceae</taxon>
        <taxon>Rhodocyclus</taxon>
    </lineage>
</organism>
<protein>
    <submittedName>
        <fullName evidence="2">Uncharacterized protein</fullName>
    </submittedName>
</protein>
<dbReference type="AlphaFoldDB" id="A0A840FUS0"/>
<keyword evidence="1" id="KW-1133">Transmembrane helix</keyword>
<feature type="transmembrane region" description="Helical" evidence="1">
    <location>
        <begin position="227"/>
        <end position="247"/>
    </location>
</feature>
<keyword evidence="1" id="KW-0472">Membrane</keyword>
<evidence type="ECO:0000313" key="2">
    <source>
        <dbReference type="EMBL" id="MBB4245837.1"/>
    </source>
</evidence>